<dbReference type="RefSeq" id="WP_106091729.1">
    <property type="nucleotide sequence ID" value="NZ_PVNL01000098.1"/>
</dbReference>
<feature type="transmembrane region" description="Helical" evidence="1">
    <location>
        <begin position="95"/>
        <end position="115"/>
    </location>
</feature>
<evidence type="ECO:0000256" key="1">
    <source>
        <dbReference type="SAM" id="Phobius"/>
    </source>
</evidence>
<name>A0A2S9YJ52_9BACT</name>
<feature type="transmembrane region" description="Helical" evidence="1">
    <location>
        <begin position="166"/>
        <end position="188"/>
    </location>
</feature>
<dbReference type="Pfam" id="PF13160">
    <property type="entry name" value="DUF3995"/>
    <property type="match status" value="1"/>
</dbReference>
<sequence length="254" mass="26476">MEPAQIVIATCLAVLAGAHSALGEAQILRPLFDAAWTKPGPRWAMERLLRFAWHITSVAWLAMAAAVLGLSLPIAIAGMALVSAAMIFVMLRGHLAWPLFALAGFAGLHLEGLLARPLLGGAVLVAAITCIAVAGLHFYWALGGRWGSSVAIPTMAENAPAFRPPAWLTAAVGVALLVLAGLTSSVFLGGAPYFARWLLTAALALLVLRAVGDGRQVGFSKRDHASAFARWDDRLFTPLVVLLAFGAGAALVAG</sequence>
<feature type="transmembrane region" description="Helical" evidence="1">
    <location>
        <begin position="235"/>
        <end position="253"/>
    </location>
</feature>
<dbReference type="InterPro" id="IPR025058">
    <property type="entry name" value="DUF3995"/>
</dbReference>
<evidence type="ECO:0000313" key="2">
    <source>
        <dbReference type="EMBL" id="PRQ05066.1"/>
    </source>
</evidence>
<evidence type="ECO:0000313" key="3">
    <source>
        <dbReference type="Proteomes" id="UP000238823"/>
    </source>
</evidence>
<keyword evidence="1" id="KW-0812">Transmembrane</keyword>
<dbReference type="AlphaFoldDB" id="A0A2S9YJ52"/>
<reference evidence="2 3" key="1">
    <citation type="submission" date="2018-03" db="EMBL/GenBank/DDBJ databases">
        <title>Draft Genome Sequences of the Obligatory Marine Myxobacteria Enhygromyxa salina SWB007.</title>
        <authorList>
            <person name="Poehlein A."/>
            <person name="Moghaddam J.A."/>
            <person name="Harms H."/>
            <person name="Alanjari M."/>
            <person name="Koenig G.M."/>
            <person name="Daniel R."/>
            <person name="Schaeberle T.F."/>
        </authorList>
    </citation>
    <scope>NUCLEOTIDE SEQUENCE [LARGE SCALE GENOMIC DNA]</scope>
    <source>
        <strain evidence="2 3">SWB007</strain>
    </source>
</reference>
<dbReference type="OrthoDB" id="5005871at2"/>
<protein>
    <submittedName>
        <fullName evidence="2">Uncharacterized protein</fullName>
    </submittedName>
</protein>
<dbReference type="EMBL" id="PVNL01000098">
    <property type="protein sequence ID" value="PRQ05066.1"/>
    <property type="molecule type" value="Genomic_DNA"/>
</dbReference>
<keyword evidence="1" id="KW-1133">Transmembrane helix</keyword>
<feature type="transmembrane region" description="Helical" evidence="1">
    <location>
        <begin position="58"/>
        <end position="88"/>
    </location>
</feature>
<accession>A0A2S9YJ52</accession>
<comment type="caution">
    <text evidence="2">The sequence shown here is derived from an EMBL/GenBank/DDBJ whole genome shotgun (WGS) entry which is preliminary data.</text>
</comment>
<feature type="transmembrane region" description="Helical" evidence="1">
    <location>
        <begin position="194"/>
        <end position="212"/>
    </location>
</feature>
<feature type="transmembrane region" description="Helical" evidence="1">
    <location>
        <begin position="121"/>
        <end position="142"/>
    </location>
</feature>
<keyword evidence="1" id="KW-0472">Membrane</keyword>
<organism evidence="2 3">
    <name type="scientific">Enhygromyxa salina</name>
    <dbReference type="NCBI Taxonomy" id="215803"/>
    <lineage>
        <taxon>Bacteria</taxon>
        <taxon>Pseudomonadati</taxon>
        <taxon>Myxococcota</taxon>
        <taxon>Polyangia</taxon>
        <taxon>Nannocystales</taxon>
        <taxon>Nannocystaceae</taxon>
        <taxon>Enhygromyxa</taxon>
    </lineage>
</organism>
<proteinExistence type="predicted"/>
<dbReference type="Proteomes" id="UP000238823">
    <property type="component" value="Unassembled WGS sequence"/>
</dbReference>
<gene>
    <name evidence="2" type="ORF">ENSA7_48190</name>
</gene>